<dbReference type="AlphaFoldDB" id="V4PBA6"/>
<reference evidence="2 3" key="1">
    <citation type="journal article" date="2014" name="Nature">
        <title>Sequential evolution of bacterial morphology by co-option of a developmental regulator.</title>
        <authorList>
            <person name="Jiang C."/>
            <person name="Brown P.J."/>
            <person name="Ducret A."/>
            <person name="Brun Y.V."/>
        </authorList>
    </citation>
    <scope>NUCLEOTIDE SEQUENCE [LARGE SCALE GENOMIC DNA]</scope>
    <source>
        <strain evidence="2 3">DSM 16100</strain>
    </source>
</reference>
<evidence type="ECO:0000259" key="1">
    <source>
        <dbReference type="PROSITE" id="PS50943"/>
    </source>
</evidence>
<proteinExistence type="predicted"/>
<name>V4PBA6_9CAUL</name>
<dbReference type="NCBIfam" id="TIGR03070">
    <property type="entry name" value="couple_hipB"/>
    <property type="match status" value="1"/>
</dbReference>
<sequence>MSNRPPLPPTDHDLLAALGGPQISMPETLGYNPVLDLTKVQKALDLATGKEVLAELDRRQSSPNGLGLDPLAEIDSIQRAIDLSTSKALLADLEDHHKVMTAATQLGSLAELKQHTSLLSLASHPEELAQLQERHKAFMAPLEPDHLAELKKQHAALEPAMGLADPQPAGLPRIVASKPPAARHTDSAPVSTVPDLGRIVQKKRKTMKLTQQQFADLAGVGRRFILELEAGKPTLEFGRVLKVCQAAGIDLMAATR</sequence>
<protein>
    <recommendedName>
        <fullName evidence="1">HTH cro/C1-type domain-containing protein</fullName>
    </recommendedName>
</protein>
<dbReference type="PROSITE" id="PS50943">
    <property type="entry name" value="HTH_CROC1"/>
    <property type="match status" value="1"/>
</dbReference>
<dbReference type="Gene3D" id="1.10.260.40">
    <property type="entry name" value="lambda repressor-like DNA-binding domains"/>
    <property type="match status" value="1"/>
</dbReference>
<dbReference type="InterPro" id="IPR001387">
    <property type="entry name" value="Cro/C1-type_HTH"/>
</dbReference>
<dbReference type="PATRIC" id="fig|1121022.4.peg.3901"/>
<comment type="caution">
    <text evidence="2">The sequence shown here is derived from an EMBL/GenBank/DDBJ whole genome shotgun (WGS) entry which is preliminary data.</text>
</comment>
<feature type="domain" description="HTH cro/C1-type" evidence="1">
    <location>
        <begin position="200"/>
        <end position="232"/>
    </location>
</feature>
<dbReference type="Proteomes" id="UP000017837">
    <property type="component" value="Unassembled WGS sequence"/>
</dbReference>
<dbReference type="InterPro" id="IPR010982">
    <property type="entry name" value="Lambda_DNA-bd_dom_sf"/>
</dbReference>
<keyword evidence="3" id="KW-1185">Reference proteome</keyword>
<dbReference type="SMART" id="SM00530">
    <property type="entry name" value="HTH_XRE"/>
    <property type="match status" value="1"/>
</dbReference>
<dbReference type="GO" id="GO:0003677">
    <property type="term" value="F:DNA binding"/>
    <property type="evidence" value="ECO:0007669"/>
    <property type="project" value="InterPro"/>
</dbReference>
<dbReference type="Pfam" id="PF01381">
    <property type="entry name" value="HTH_3"/>
    <property type="match status" value="1"/>
</dbReference>
<dbReference type="InterPro" id="IPR017507">
    <property type="entry name" value="Tscrpt_reg_HipB-like"/>
</dbReference>
<dbReference type="CDD" id="cd00093">
    <property type="entry name" value="HTH_XRE"/>
    <property type="match status" value="1"/>
</dbReference>
<dbReference type="SUPFAM" id="SSF47413">
    <property type="entry name" value="lambda repressor-like DNA-binding domains"/>
    <property type="match status" value="1"/>
</dbReference>
<gene>
    <name evidence="2" type="ORF">ABENE_19055</name>
</gene>
<dbReference type="RefSeq" id="WP_018083602.1">
    <property type="nucleotide sequence ID" value="NZ_AQWM01000037.1"/>
</dbReference>
<dbReference type="STRING" id="1121022.GCA_000376105_03918"/>
<dbReference type="EMBL" id="AWGB01000060">
    <property type="protein sequence ID" value="ESQ85351.1"/>
    <property type="molecule type" value="Genomic_DNA"/>
</dbReference>
<evidence type="ECO:0000313" key="3">
    <source>
        <dbReference type="Proteomes" id="UP000017837"/>
    </source>
</evidence>
<dbReference type="eggNOG" id="COG2944">
    <property type="taxonomic scope" value="Bacteria"/>
</dbReference>
<evidence type="ECO:0000313" key="2">
    <source>
        <dbReference type="EMBL" id="ESQ85351.1"/>
    </source>
</evidence>
<accession>V4PBA6</accession>
<organism evidence="2 3">
    <name type="scientific">Asticcacaulis benevestitus DSM 16100 = ATCC BAA-896</name>
    <dbReference type="NCBI Taxonomy" id="1121022"/>
    <lineage>
        <taxon>Bacteria</taxon>
        <taxon>Pseudomonadati</taxon>
        <taxon>Pseudomonadota</taxon>
        <taxon>Alphaproteobacteria</taxon>
        <taxon>Caulobacterales</taxon>
        <taxon>Caulobacteraceae</taxon>
        <taxon>Asticcacaulis</taxon>
    </lineage>
</organism>